<accession>A0A8D8MMP8</accession>
<reference evidence="1" key="1">
    <citation type="submission" date="2021-05" db="EMBL/GenBank/DDBJ databases">
        <authorList>
            <person name="Alioto T."/>
            <person name="Alioto T."/>
            <person name="Gomez Garrido J."/>
        </authorList>
    </citation>
    <scope>NUCLEOTIDE SEQUENCE</scope>
</reference>
<dbReference type="EMBL" id="HBUE01210398">
    <property type="protein sequence ID" value="CAG6534247.1"/>
    <property type="molecule type" value="Transcribed_RNA"/>
</dbReference>
<name>A0A8D8MMP8_CULPI</name>
<dbReference type="AlphaFoldDB" id="A0A8D8MMP8"/>
<sequence length="127" mass="14402">MVILCSRNLSFFGWSKPEKNCSRRRCTRFTFIPEYRRWHHPDGFGKILFSVDAKKRAILGGKTKNNKIHCVLPIGLISCSGLKKVFGGPSTGPGDCLWRCFRKVKLVIFGLGFTTARGRPRTLQRTA</sequence>
<organism evidence="1">
    <name type="scientific">Culex pipiens</name>
    <name type="common">House mosquito</name>
    <dbReference type="NCBI Taxonomy" id="7175"/>
    <lineage>
        <taxon>Eukaryota</taxon>
        <taxon>Metazoa</taxon>
        <taxon>Ecdysozoa</taxon>
        <taxon>Arthropoda</taxon>
        <taxon>Hexapoda</taxon>
        <taxon>Insecta</taxon>
        <taxon>Pterygota</taxon>
        <taxon>Neoptera</taxon>
        <taxon>Endopterygota</taxon>
        <taxon>Diptera</taxon>
        <taxon>Nematocera</taxon>
        <taxon>Culicoidea</taxon>
        <taxon>Culicidae</taxon>
        <taxon>Culicinae</taxon>
        <taxon>Culicini</taxon>
        <taxon>Culex</taxon>
        <taxon>Culex</taxon>
    </lineage>
</organism>
<proteinExistence type="predicted"/>
<protein>
    <submittedName>
        <fullName evidence="1">(northern house mosquito) hypothetical protein</fullName>
    </submittedName>
</protein>
<evidence type="ECO:0000313" key="1">
    <source>
        <dbReference type="EMBL" id="CAG6534247.1"/>
    </source>
</evidence>
<dbReference type="EMBL" id="HBUE01316803">
    <property type="protein sequence ID" value="CAG6586148.1"/>
    <property type="molecule type" value="Transcribed_RNA"/>
</dbReference>